<dbReference type="GO" id="GO:0016020">
    <property type="term" value="C:membrane"/>
    <property type="evidence" value="ECO:0007669"/>
    <property type="project" value="UniProtKB-SubCell"/>
</dbReference>
<evidence type="ECO:0000256" key="1">
    <source>
        <dbReference type="ARBA" id="ARBA00004141"/>
    </source>
</evidence>
<sequence>MQCNPLQCSSHLASERDTYTSSDYVLGPFYLLLEAIDGRTRVLSYYLAGGLILGSFYWSAVTYGAITVMQVVGHRHGLRTMEQADPLLLLFGLPTIPVCLLLAKTIPWERALRLLWRHHIRRWAIVRWLSNKASPTWPVREEAMEPGHEGYEFPRFLCSALALPTVASVTGRIFFRPVRSDFHRIMLGGLTYLGIKGLLSVTYQEMRYARACSRTVKDFEE</sequence>
<feature type="transmembrane region" description="Helical" evidence="5">
    <location>
        <begin position="43"/>
        <end position="66"/>
    </location>
</feature>
<evidence type="ECO:0000313" key="6">
    <source>
        <dbReference type="EMBL" id="KAA0187000.1"/>
    </source>
</evidence>
<organism evidence="6 7">
    <name type="scientific">Fasciolopsis buskii</name>
    <dbReference type="NCBI Taxonomy" id="27845"/>
    <lineage>
        <taxon>Eukaryota</taxon>
        <taxon>Metazoa</taxon>
        <taxon>Spiralia</taxon>
        <taxon>Lophotrochozoa</taxon>
        <taxon>Platyhelminthes</taxon>
        <taxon>Trematoda</taxon>
        <taxon>Digenea</taxon>
        <taxon>Plagiorchiida</taxon>
        <taxon>Echinostomata</taxon>
        <taxon>Echinostomatoidea</taxon>
        <taxon>Fasciolidae</taxon>
        <taxon>Fasciolopsis</taxon>
    </lineage>
</organism>
<evidence type="ECO:0000256" key="5">
    <source>
        <dbReference type="SAM" id="Phobius"/>
    </source>
</evidence>
<dbReference type="EMBL" id="LUCM01009436">
    <property type="protein sequence ID" value="KAA0187000.1"/>
    <property type="molecule type" value="Genomic_DNA"/>
</dbReference>
<gene>
    <name evidence="6" type="ORF">FBUS_09174</name>
</gene>
<feature type="transmembrane region" description="Helical" evidence="5">
    <location>
        <begin position="87"/>
        <end position="106"/>
    </location>
</feature>
<dbReference type="AlphaFoldDB" id="A0A8E0RR04"/>
<evidence type="ECO:0000313" key="7">
    <source>
        <dbReference type="Proteomes" id="UP000728185"/>
    </source>
</evidence>
<comment type="subcellular location">
    <subcellularLocation>
        <location evidence="1">Membrane</location>
        <topology evidence="1">Multi-pass membrane protein</topology>
    </subcellularLocation>
</comment>
<feature type="transmembrane region" description="Helical" evidence="5">
    <location>
        <begin position="153"/>
        <end position="175"/>
    </location>
</feature>
<keyword evidence="4 5" id="KW-0472">Membrane</keyword>
<comment type="caution">
    <text evidence="6">The sequence shown here is derived from an EMBL/GenBank/DDBJ whole genome shotgun (WGS) entry which is preliminary data.</text>
</comment>
<protein>
    <submittedName>
        <fullName evidence="6">E3 ubiquitin-protein ligase 5-Mar</fullName>
    </submittedName>
</protein>
<keyword evidence="3 5" id="KW-1133">Transmembrane helix</keyword>
<evidence type="ECO:0000256" key="2">
    <source>
        <dbReference type="ARBA" id="ARBA00022692"/>
    </source>
</evidence>
<evidence type="ECO:0000256" key="3">
    <source>
        <dbReference type="ARBA" id="ARBA00022989"/>
    </source>
</evidence>
<dbReference type="OrthoDB" id="5817083at2759"/>
<dbReference type="Proteomes" id="UP000728185">
    <property type="component" value="Unassembled WGS sequence"/>
</dbReference>
<name>A0A8E0RR04_9TREM</name>
<keyword evidence="2 5" id="KW-0812">Transmembrane</keyword>
<proteinExistence type="predicted"/>
<reference evidence="6" key="1">
    <citation type="submission" date="2019-05" db="EMBL/GenBank/DDBJ databases">
        <title>Annotation for the trematode Fasciolopsis buski.</title>
        <authorList>
            <person name="Choi Y.-J."/>
        </authorList>
    </citation>
    <scope>NUCLEOTIDE SEQUENCE</scope>
    <source>
        <strain evidence="6">HT</strain>
        <tissue evidence="6">Whole worm</tissue>
    </source>
</reference>
<keyword evidence="7" id="KW-1185">Reference proteome</keyword>
<dbReference type="PANTHER" id="PTHR46283">
    <property type="entry name" value="E3 UBIQUITIN-PROTEIN LIGASE MARCH5"/>
    <property type="match status" value="1"/>
</dbReference>
<accession>A0A8E0RR04</accession>
<evidence type="ECO:0000256" key="4">
    <source>
        <dbReference type="ARBA" id="ARBA00023136"/>
    </source>
</evidence>